<keyword evidence="5 6" id="KW-0326">Glycosidase</keyword>
<dbReference type="PANTHER" id="PTHR11177:SF317">
    <property type="entry name" value="CHITINASE 12-RELATED"/>
    <property type="match status" value="1"/>
</dbReference>
<evidence type="ECO:0000256" key="6">
    <source>
        <dbReference type="RuleBase" id="RU000489"/>
    </source>
</evidence>
<dbReference type="Gene3D" id="3.20.20.80">
    <property type="entry name" value="Glycosidases"/>
    <property type="match status" value="1"/>
</dbReference>
<dbReference type="InterPro" id="IPR001579">
    <property type="entry name" value="Glyco_hydro_18_chit_AS"/>
</dbReference>
<dbReference type="OrthoDB" id="9775889at2"/>
<dbReference type="GO" id="GO:0008061">
    <property type="term" value="F:chitin binding"/>
    <property type="evidence" value="ECO:0007669"/>
    <property type="project" value="InterPro"/>
</dbReference>
<dbReference type="Proteomes" id="UP000297900">
    <property type="component" value="Unassembled WGS sequence"/>
</dbReference>
<evidence type="ECO:0000313" key="11">
    <source>
        <dbReference type="Proteomes" id="UP000297900"/>
    </source>
</evidence>
<evidence type="ECO:0000256" key="7">
    <source>
        <dbReference type="RuleBase" id="RU004453"/>
    </source>
</evidence>
<keyword evidence="4" id="KW-0624">Polysaccharide degradation</keyword>
<dbReference type="CDD" id="cd06548">
    <property type="entry name" value="GH18_chitinase"/>
    <property type="match status" value="1"/>
</dbReference>
<evidence type="ECO:0000256" key="4">
    <source>
        <dbReference type="ARBA" id="ARBA00023024"/>
    </source>
</evidence>
<evidence type="ECO:0000256" key="2">
    <source>
        <dbReference type="ARBA" id="ARBA00012729"/>
    </source>
</evidence>
<dbReference type="InterPro" id="IPR029070">
    <property type="entry name" value="Chitinase_insertion_sf"/>
</dbReference>
<protein>
    <recommendedName>
        <fullName evidence="2">chitinase</fullName>
        <ecNumber evidence="2">3.2.1.14</ecNumber>
    </recommendedName>
</protein>
<dbReference type="AlphaFoldDB" id="A0A4Y8LQ85"/>
<evidence type="ECO:0000256" key="5">
    <source>
        <dbReference type="ARBA" id="ARBA00023295"/>
    </source>
</evidence>
<accession>A0A4Y8LQ85</accession>
<dbReference type="SUPFAM" id="SSF51445">
    <property type="entry name" value="(Trans)glycosidases"/>
    <property type="match status" value="1"/>
</dbReference>
<dbReference type="RefSeq" id="WP_135153759.1">
    <property type="nucleotide sequence ID" value="NZ_SOMN01000033.1"/>
</dbReference>
<dbReference type="PROSITE" id="PS01095">
    <property type="entry name" value="GH18_1"/>
    <property type="match status" value="1"/>
</dbReference>
<dbReference type="PANTHER" id="PTHR11177">
    <property type="entry name" value="CHITINASE"/>
    <property type="match status" value="1"/>
</dbReference>
<comment type="catalytic activity">
    <reaction evidence="1">
        <text>Random endo-hydrolysis of N-acetyl-beta-D-glucosaminide (1-&gt;4)-beta-linkages in chitin and chitodextrins.</text>
        <dbReference type="EC" id="3.2.1.14"/>
    </reaction>
</comment>
<keyword evidence="8" id="KW-0732">Signal</keyword>
<keyword evidence="11" id="KW-1185">Reference proteome</keyword>
<proteinExistence type="inferred from homology"/>
<dbReference type="EMBL" id="SOMN01000033">
    <property type="protein sequence ID" value="TFE23522.1"/>
    <property type="molecule type" value="Genomic_DNA"/>
</dbReference>
<reference evidence="10 11" key="1">
    <citation type="submission" date="2019-03" db="EMBL/GenBank/DDBJ databases">
        <title>Cohnella endophytica sp. nov., a novel endophytic bacterium isolated from bark of Sonneratia apetala.</title>
        <authorList>
            <person name="Tuo L."/>
        </authorList>
    </citation>
    <scope>NUCLEOTIDE SEQUENCE [LARGE SCALE GENOMIC DNA]</scope>
    <source>
        <strain evidence="10 11">CCTCC AB 208254</strain>
    </source>
</reference>
<gene>
    <name evidence="10" type="ORF">E2980_18690</name>
</gene>
<evidence type="ECO:0000259" key="9">
    <source>
        <dbReference type="PROSITE" id="PS51910"/>
    </source>
</evidence>
<dbReference type="PROSITE" id="PS51910">
    <property type="entry name" value="GH18_2"/>
    <property type="match status" value="1"/>
</dbReference>
<comment type="caution">
    <text evidence="10">The sequence shown here is derived from an EMBL/GenBank/DDBJ whole genome shotgun (WGS) entry which is preliminary data.</text>
</comment>
<dbReference type="Pfam" id="PF00704">
    <property type="entry name" value="Glyco_hydro_18"/>
    <property type="match status" value="1"/>
</dbReference>
<dbReference type="InterPro" id="IPR011583">
    <property type="entry name" value="Chitinase_II/V-like_cat"/>
</dbReference>
<dbReference type="InterPro" id="IPR017853">
    <property type="entry name" value="GH"/>
</dbReference>
<keyword evidence="3 6" id="KW-0378">Hydrolase</keyword>
<keyword evidence="4" id="KW-0146">Chitin degradation</keyword>
<dbReference type="GO" id="GO:0006032">
    <property type="term" value="P:chitin catabolic process"/>
    <property type="evidence" value="ECO:0007669"/>
    <property type="project" value="UniProtKB-KW"/>
</dbReference>
<comment type="similarity">
    <text evidence="7">Belongs to the glycosyl hydrolase 18 family.</text>
</comment>
<dbReference type="EC" id="3.2.1.14" evidence="2"/>
<dbReference type="GO" id="GO:0008843">
    <property type="term" value="F:endochitinase activity"/>
    <property type="evidence" value="ECO:0007669"/>
    <property type="project" value="UniProtKB-EC"/>
</dbReference>
<sequence>MKANATQLGIILLLLAICFAALPTHFGSAGTNTSTEIKPPTYENTNPIIAASVPQSTTNPTYKIVAYYPSWAPYQNFPVRKIAAASVTHINYAFANIQEGKVVMGDPWTDKSNFQQLRTLKQANPKLKTLISVGGWTWSGRFSNVAISKYSRDRFADSAVKFIRDNGFDGVDIDWEYPVTGGLASNKTRPEDKRNFTFLLQAIRNKLDAAQVKDDRTYLLTIAAGAFTGYVNNTEIAKVSSIVNWINLMTYDYHGDWDKKSNHHAPLYADPKDPTSAKSNINHTVTTILKAGAPSKKLVLGIPLYGRSWTNCGSTQQGLYQSCGGGTKGVIAKGIHEYGNLEKQGWINSQGFARYWNAAAKVPWLYKKSTGTFITYEDKESIAHKAGYIKSKGLGGAMLWEISQDYNRTLLNKLIYSLK</sequence>
<dbReference type="Gene3D" id="3.10.50.10">
    <property type="match status" value="1"/>
</dbReference>
<name>A0A4Y8LQ85_9BACL</name>
<organism evidence="10 11">
    <name type="scientific">Cohnella luojiensis</name>
    <dbReference type="NCBI Taxonomy" id="652876"/>
    <lineage>
        <taxon>Bacteria</taxon>
        <taxon>Bacillati</taxon>
        <taxon>Bacillota</taxon>
        <taxon>Bacilli</taxon>
        <taxon>Bacillales</taxon>
        <taxon>Paenibacillaceae</taxon>
        <taxon>Cohnella</taxon>
    </lineage>
</organism>
<feature type="signal peptide" evidence="8">
    <location>
        <begin position="1"/>
        <end position="20"/>
    </location>
</feature>
<feature type="chain" id="PRO_5039116317" description="chitinase" evidence="8">
    <location>
        <begin position="21"/>
        <end position="419"/>
    </location>
</feature>
<dbReference type="SMART" id="SM00636">
    <property type="entry name" value="Glyco_18"/>
    <property type="match status" value="1"/>
</dbReference>
<evidence type="ECO:0000256" key="3">
    <source>
        <dbReference type="ARBA" id="ARBA00022801"/>
    </source>
</evidence>
<dbReference type="SUPFAM" id="SSF54556">
    <property type="entry name" value="Chitinase insertion domain"/>
    <property type="match status" value="1"/>
</dbReference>
<dbReference type="InterPro" id="IPR001223">
    <property type="entry name" value="Glyco_hydro18_cat"/>
</dbReference>
<dbReference type="GO" id="GO:0005975">
    <property type="term" value="P:carbohydrate metabolic process"/>
    <property type="evidence" value="ECO:0007669"/>
    <property type="project" value="InterPro"/>
</dbReference>
<evidence type="ECO:0000313" key="10">
    <source>
        <dbReference type="EMBL" id="TFE23522.1"/>
    </source>
</evidence>
<dbReference type="InterPro" id="IPR050314">
    <property type="entry name" value="Glycosyl_Hydrlase_18"/>
</dbReference>
<evidence type="ECO:0000256" key="1">
    <source>
        <dbReference type="ARBA" id="ARBA00000822"/>
    </source>
</evidence>
<feature type="domain" description="GH18" evidence="9">
    <location>
        <begin position="62"/>
        <end position="419"/>
    </location>
</feature>
<keyword evidence="4" id="KW-0119">Carbohydrate metabolism</keyword>
<evidence type="ECO:0000256" key="8">
    <source>
        <dbReference type="SAM" id="SignalP"/>
    </source>
</evidence>